<proteinExistence type="predicted"/>
<protein>
    <submittedName>
        <fullName evidence="1 2">Asparaginase</fullName>
    </submittedName>
</protein>
<dbReference type="PANTHER" id="PTHR42110">
    <property type="entry name" value="L-ASPARAGINASE, PUTATIVE (AFU_ORTHOLOGUE AFUA_3G11890)-RELATED"/>
    <property type="match status" value="1"/>
</dbReference>
<name>A0A285I0Y6_9RHOB</name>
<dbReference type="Pfam" id="PF06089">
    <property type="entry name" value="Asparaginase_II"/>
    <property type="match status" value="1"/>
</dbReference>
<dbReference type="Proteomes" id="UP000231655">
    <property type="component" value="Unassembled WGS sequence"/>
</dbReference>
<accession>A0A285I0Y6</accession>
<reference evidence="1 4" key="2">
    <citation type="journal article" date="2018" name="Int. J. Syst. Evol. Microbiol.">
        <title>Pseudooceanicola lipolyticus sp. nov., a marine alphaproteobacterium, reclassification of Oceanicola flagellatus as Pseudooceanicola flagellatus comb. nov. and emended description of the genus Pseudooceanicola.</title>
        <authorList>
            <person name="Huang M.-M."/>
            <person name="Guo L.-L."/>
            <person name="Wu Y.-H."/>
            <person name="Lai Q.-L."/>
            <person name="Shao Z.-Z."/>
            <person name="Wang C.-S."/>
            <person name="Wu M."/>
            <person name="Xu X.-W."/>
        </authorList>
    </citation>
    <scope>NUCLEOTIDE SEQUENCE [LARGE SCALE GENOMIC DNA]</scope>
    <source>
        <strain evidence="1 4">Ar-45</strain>
    </source>
</reference>
<dbReference type="Proteomes" id="UP000231702">
    <property type="component" value="Unassembled WGS sequence"/>
</dbReference>
<evidence type="ECO:0000313" key="4">
    <source>
        <dbReference type="Proteomes" id="UP000231702"/>
    </source>
</evidence>
<dbReference type="PANTHER" id="PTHR42110:SF1">
    <property type="entry name" value="L-ASPARAGINASE, PUTATIVE (AFU_ORTHOLOGUE AFUA_3G11890)-RELATED"/>
    <property type="match status" value="1"/>
</dbReference>
<sequence>MQASGAESHGNMIGAQDRGAVPMVELWRGNLCESLHYGHAVVVDTTGQIVEAWGNPQAVIYPRSSCKMVQALPLLESGAADAAGLSPKQLALACASHNGAAIHSEAVTSWLGEMGMGEADLRCGPQEPADIPARDALIRAGESPCQIHNNCSGKHAGFLTLNRHLGGGSEYTEFDHPVQQASLQAFEEVTGEAIRGWGVDGCSAPNFSTSLLGLARAMGRFAGAREGQGLRESAQARLTQAMMTYPEMVAGETRACTDLMRAMNGQAAIKTGAEAVFVAILPGKGLGIALKVLDGTTRASEAAIAALLVKYGVLDPAHPAAKERLNPELRSRRGLLAGEIRVADGFA</sequence>
<dbReference type="InterPro" id="IPR010349">
    <property type="entry name" value="Asparaginase_II"/>
</dbReference>
<organism evidence="2 3">
    <name type="scientific">Pseudooceanicola antarcticus</name>
    <dbReference type="NCBI Taxonomy" id="1247613"/>
    <lineage>
        <taxon>Bacteria</taxon>
        <taxon>Pseudomonadati</taxon>
        <taxon>Pseudomonadota</taxon>
        <taxon>Alphaproteobacteria</taxon>
        <taxon>Rhodobacterales</taxon>
        <taxon>Paracoccaceae</taxon>
        <taxon>Pseudooceanicola</taxon>
    </lineage>
</organism>
<evidence type="ECO:0000313" key="1">
    <source>
        <dbReference type="EMBL" id="PJE30384.1"/>
    </source>
</evidence>
<dbReference type="EMBL" id="PGTD01000013">
    <property type="protein sequence ID" value="PJE30384.1"/>
    <property type="molecule type" value="Genomic_DNA"/>
</dbReference>
<dbReference type="SUPFAM" id="SSF56601">
    <property type="entry name" value="beta-lactamase/transpeptidase-like"/>
    <property type="match status" value="1"/>
</dbReference>
<reference evidence="2 3" key="1">
    <citation type="submission" date="2017-09" db="EMBL/GenBank/DDBJ databases">
        <authorList>
            <person name="Ehlers B."/>
            <person name="Leendertz F.H."/>
        </authorList>
    </citation>
    <scope>NUCLEOTIDE SEQUENCE [LARGE SCALE GENOMIC DNA]</scope>
    <source>
        <strain evidence="2 3">CGMCC 1.12662</strain>
    </source>
</reference>
<dbReference type="InterPro" id="IPR012338">
    <property type="entry name" value="Beta-lactam/transpept-like"/>
</dbReference>
<evidence type="ECO:0000313" key="2">
    <source>
        <dbReference type="EMBL" id="SNY40601.1"/>
    </source>
</evidence>
<dbReference type="EMBL" id="OBEA01000001">
    <property type="protein sequence ID" value="SNY40601.1"/>
    <property type="molecule type" value="Genomic_DNA"/>
</dbReference>
<dbReference type="OrthoDB" id="9780674at2"/>
<dbReference type="AlphaFoldDB" id="A0A285I0Y6"/>
<keyword evidence="4" id="KW-1185">Reference proteome</keyword>
<gene>
    <name evidence="1" type="ORF">CVM39_06665</name>
    <name evidence="2" type="ORF">SAMN06297129_0749</name>
</gene>
<evidence type="ECO:0000313" key="3">
    <source>
        <dbReference type="Proteomes" id="UP000231655"/>
    </source>
</evidence>